<organism evidence="6">
    <name type="scientific">Candidatus Kentrum sp. FM</name>
    <dbReference type="NCBI Taxonomy" id="2126340"/>
    <lineage>
        <taxon>Bacteria</taxon>
        <taxon>Pseudomonadati</taxon>
        <taxon>Pseudomonadota</taxon>
        <taxon>Gammaproteobacteria</taxon>
        <taxon>Candidatus Kentrum</taxon>
    </lineage>
</organism>
<evidence type="ECO:0000259" key="3">
    <source>
        <dbReference type="SMART" id="SM01007"/>
    </source>
</evidence>
<dbReference type="EMBL" id="CAADEZ010000170">
    <property type="protein sequence ID" value="VFJ56522.1"/>
    <property type="molecule type" value="Genomic_DNA"/>
</dbReference>
<evidence type="ECO:0000256" key="1">
    <source>
        <dbReference type="ARBA" id="ARBA00022723"/>
    </source>
</evidence>
<dbReference type="AlphaFoldDB" id="A0A450W2S8"/>
<dbReference type="GO" id="GO:0046872">
    <property type="term" value="F:metal ion binding"/>
    <property type="evidence" value="ECO:0007669"/>
    <property type="project" value="UniProtKB-KW"/>
</dbReference>
<keyword evidence="2" id="KW-0456">Lyase</keyword>
<evidence type="ECO:0000313" key="4">
    <source>
        <dbReference type="EMBL" id="VFJ56522.1"/>
    </source>
</evidence>
<dbReference type="InterPro" id="IPR001303">
    <property type="entry name" value="Aldolase_II/adducin_N"/>
</dbReference>
<dbReference type="InterPro" id="IPR036409">
    <property type="entry name" value="Aldolase_II/adducin_N_sf"/>
</dbReference>
<dbReference type="GO" id="GO:0016832">
    <property type="term" value="F:aldehyde-lyase activity"/>
    <property type="evidence" value="ECO:0007669"/>
    <property type="project" value="TreeGrafter"/>
</dbReference>
<evidence type="ECO:0000313" key="6">
    <source>
        <dbReference type="EMBL" id="VFK11315.1"/>
    </source>
</evidence>
<dbReference type="Gene3D" id="3.40.225.10">
    <property type="entry name" value="Class II aldolase/adducin N-terminal domain"/>
    <property type="match status" value="1"/>
</dbReference>
<proteinExistence type="predicted"/>
<dbReference type="InterPro" id="IPR050197">
    <property type="entry name" value="Aldolase_class_II_sugar_metab"/>
</dbReference>
<dbReference type="GO" id="GO:0005829">
    <property type="term" value="C:cytosol"/>
    <property type="evidence" value="ECO:0007669"/>
    <property type="project" value="TreeGrafter"/>
</dbReference>
<dbReference type="SUPFAM" id="SSF53639">
    <property type="entry name" value="AraD/HMP-PK domain-like"/>
    <property type="match status" value="1"/>
</dbReference>
<gene>
    <name evidence="4" type="ORF">BECKFM1743A_GA0114220_101707</name>
    <name evidence="6" type="ORF">BECKFM1743B_GA0114221_101758</name>
    <name evidence="5" type="ORF">BECKFM1743C_GA0114222_101807</name>
</gene>
<dbReference type="EMBL" id="CAADFL010000175">
    <property type="protein sequence ID" value="VFK11315.1"/>
    <property type="molecule type" value="Genomic_DNA"/>
</dbReference>
<keyword evidence="1" id="KW-0479">Metal-binding</keyword>
<dbReference type="Pfam" id="PF00596">
    <property type="entry name" value="Aldolase_II"/>
    <property type="match status" value="1"/>
</dbReference>
<dbReference type="EMBL" id="CAADFA010000180">
    <property type="protein sequence ID" value="VFJ56589.1"/>
    <property type="molecule type" value="Genomic_DNA"/>
</dbReference>
<dbReference type="SMART" id="SM01007">
    <property type="entry name" value="Aldolase_II"/>
    <property type="match status" value="1"/>
</dbReference>
<sequence length="221" mass="23957">MTNPSKEFLVETCRKMNRLGLNRGSSGNVSVRFGEGFLITPSGIDYDRMEAADIVAMDLQGRYRGKYVPSGEWRMHRDILATYGEVGAIIHGHGPYCTALAIHGLSIPAIHYLIALAGGNDIPCIPYAPPTTQALSDLVVTGLANRRACLMAHHGVVVTGPSLDKTLNLLAEVENLATQYWHALQIGTPPVLNDEQMGRVHKIIKNHVGGKTDAKRVPAPD</sequence>
<dbReference type="PANTHER" id="PTHR22789">
    <property type="entry name" value="FUCULOSE PHOSPHATE ALDOLASE"/>
    <property type="match status" value="1"/>
</dbReference>
<feature type="domain" description="Class II aldolase/adducin N-terminal" evidence="3">
    <location>
        <begin position="7"/>
        <end position="181"/>
    </location>
</feature>
<reference evidence="6" key="1">
    <citation type="submission" date="2019-02" db="EMBL/GenBank/DDBJ databases">
        <authorList>
            <person name="Gruber-Vodicka R. H."/>
            <person name="Seah K. B. B."/>
        </authorList>
    </citation>
    <scope>NUCLEOTIDE SEQUENCE</scope>
    <source>
        <strain evidence="4">BECK_BZ163</strain>
        <strain evidence="6">BECK_BZ164</strain>
        <strain evidence="5">BECK_BZ165</strain>
    </source>
</reference>
<dbReference type="GO" id="GO:0019323">
    <property type="term" value="P:pentose catabolic process"/>
    <property type="evidence" value="ECO:0007669"/>
    <property type="project" value="TreeGrafter"/>
</dbReference>
<evidence type="ECO:0000256" key="2">
    <source>
        <dbReference type="ARBA" id="ARBA00023239"/>
    </source>
</evidence>
<protein>
    <submittedName>
        <fullName evidence="6">L-fuculose-phosphate aldolase</fullName>
    </submittedName>
</protein>
<evidence type="ECO:0000313" key="5">
    <source>
        <dbReference type="EMBL" id="VFJ56589.1"/>
    </source>
</evidence>
<accession>A0A450W2S8</accession>
<name>A0A450W2S8_9GAMM</name>
<dbReference type="PANTHER" id="PTHR22789:SF0">
    <property type="entry name" value="3-OXO-TETRONATE 4-PHOSPHATE DECARBOXYLASE-RELATED"/>
    <property type="match status" value="1"/>
</dbReference>